<evidence type="ECO:0000256" key="2">
    <source>
        <dbReference type="ARBA" id="ARBA00022679"/>
    </source>
</evidence>
<dbReference type="PANTHER" id="PTHR22916:SF51">
    <property type="entry name" value="GLYCOSYLTRANSFERASE EPSH-RELATED"/>
    <property type="match status" value="1"/>
</dbReference>
<keyword evidence="1" id="KW-0328">Glycosyltransferase</keyword>
<dbReference type="Proteomes" id="UP000018093">
    <property type="component" value="Unassembled WGS sequence"/>
</dbReference>
<dbReference type="InterPro" id="IPR001173">
    <property type="entry name" value="Glyco_trans_2-like"/>
</dbReference>
<accession>R7GA50</accession>
<evidence type="ECO:0000313" key="5">
    <source>
        <dbReference type="Proteomes" id="UP000018093"/>
    </source>
</evidence>
<feature type="domain" description="Glycosyltransferase 2-like" evidence="3">
    <location>
        <begin position="4"/>
        <end position="171"/>
    </location>
</feature>
<keyword evidence="2 4" id="KW-0808">Transferase</keyword>
<dbReference type="Pfam" id="PF00535">
    <property type="entry name" value="Glycos_transf_2"/>
    <property type="match status" value="1"/>
</dbReference>
<sequence length="315" mass="37281">MLFSIIVPIYNVDRYLKKCIESVIAQDYSDFEVILIDDFSTDKSLEIARSYEQFPKVRLITKEYNSGLSDTRNIGLTEAKGDYVLFLDSDDYIEEGCLSIISKLISINNKPDILYFGYFEEYENVAQEMKKFGYVSKPNLLYTSKEFLMSELKQRNLYAAACFGIYRRDLIINNKLYFKKGIFHEDELWTPQIVFNANTIFASDYSYYHYLRRTNSITKKEDKTKNALDIIQICYELDHIFKNVDTRILKKYIDNHIAKIYMKGISEGKLDGKKYRKYVNRFYPLKKAFFLKDRLKALVFAINLKLYYYLNDLGL</sequence>
<dbReference type="EMBL" id="CBIN010000314">
    <property type="protein sequence ID" value="CDE23876.1"/>
    <property type="molecule type" value="Genomic_DNA"/>
</dbReference>
<protein>
    <submittedName>
        <fullName evidence="4">Glycosyltransferases involved in cell wall biogenesis</fullName>
    </submittedName>
</protein>
<reference evidence="4" key="1">
    <citation type="submission" date="2012-11" db="EMBL/GenBank/DDBJ databases">
        <title>Dependencies among metagenomic species, viruses, plasmids and units of genetic variation.</title>
        <authorList>
            <person name="Nielsen H.B."/>
            <person name="Almeida M."/>
            <person name="Juncker A.S."/>
            <person name="Rasmussen S."/>
            <person name="Li J."/>
            <person name="Sunagawa S."/>
            <person name="Plichta D."/>
            <person name="Gautier L."/>
            <person name="Le Chatelier E."/>
            <person name="Peletier E."/>
            <person name="Bonde I."/>
            <person name="Nielsen T."/>
            <person name="Manichanh C."/>
            <person name="Arumugam M."/>
            <person name="Batto J."/>
            <person name="Santos M.B.Q.D."/>
            <person name="Blom N."/>
            <person name="Borruel N."/>
            <person name="Burgdorf K.S."/>
            <person name="Boumezbeur F."/>
            <person name="Casellas F."/>
            <person name="Dore J."/>
            <person name="Guarner F."/>
            <person name="Hansen T."/>
            <person name="Hildebrand F."/>
            <person name="Kaas R.S."/>
            <person name="Kennedy S."/>
            <person name="Kristiansen K."/>
            <person name="Kultima J.R."/>
            <person name="Leonard P."/>
            <person name="Levenez F."/>
            <person name="Lund O."/>
            <person name="Moumen B."/>
            <person name="Le Paslier D."/>
            <person name="Pons N."/>
            <person name="Pedersen O."/>
            <person name="Prifti E."/>
            <person name="Qin J."/>
            <person name="Raes J."/>
            <person name="Tap J."/>
            <person name="Tims S."/>
            <person name="Ussery D.W."/>
            <person name="Yamada T."/>
            <person name="MetaHit consortium"/>
            <person name="Renault P."/>
            <person name="Sicheritz-Ponten T."/>
            <person name="Bork P."/>
            <person name="Wang J."/>
            <person name="Brunak S."/>
            <person name="Ehrlich S.D."/>
        </authorList>
    </citation>
    <scope>NUCLEOTIDE SEQUENCE [LARGE SCALE GENOMIC DNA]</scope>
</reference>
<comment type="caution">
    <text evidence="4">The sequence shown here is derived from an EMBL/GenBank/DDBJ whole genome shotgun (WGS) entry which is preliminary data.</text>
</comment>
<evidence type="ECO:0000259" key="3">
    <source>
        <dbReference type="Pfam" id="PF00535"/>
    </source>
</evidence>
<gene>
    <name evidence="4" type="ORF">BN631_00508</name>
</gene>
<dbReference type="RefSeq" id="WP_022420022.1">
    <property type="nucleotide sequence ID" value="NZ_FR898542.1"/>
</dbReference>
<dbReference type="AlphaFoldDB" id="R7GA50"/>
<evidence type="ECO:0000256" key="1">
    <source>
        <dbReference type="ARBA" id="ARBA00022676"/>
    </source>
</evidence>
<dbReference type="InterPro" id="IPR029044">
    <property type="entry name" value="Nucleotide-diphossugar_trans"/>
</dbReference>
<proteinExistence type="predicted"/>
<dbReference type="SUPFAM" id="SSF53448">
    <property type="entry name" value="Nucleotide-diphospho-sugar transferases"/>
    <property type="match status" value="1"/>
</dbReference>
<dbReference type="Gene3D" id="3.90.550.10">
    <property type="entry name" value="Spore Coat Polysaccharide Biosynthesis Protein SpsA, Chain A"/>
    <property type="match status" value="1"/>
</dbReference>
<dbReference type="PANTHER" id="PTHR22916">
    <property type="entry name" value="GLYCOSYLTRANSFERASE"/>
    <property type="match status" value="1"/>
</dbReference>
<dbReference type="CDD" id="cd00761">
    <property type="entry name" value="Glyco_tranf_GTA_type"/>
    <property type="match status" value="1"/>
</dbReference>
<dbReference type="GO" id="GO:0016757">
    <property type="term" value="F:glycosyltransferase activity"/>
    <property type="evidence" value="ECO:0007669"/>
    <property type="project" value="UniProtKB-KW"/>
</dbReference>
<name>R7GA50_9FIRM</name>
<organism evidence="4 5">
    <name type="scientific">Amedibacillus dolichus CAG:375</name>
    <dbReference type="NCBI Taxonomy" id="1263076"/>
    <lineage>
        <taxon>Bacteria</taxon>
        <taxon>Bacillati</taxon>
        <taxon>Bacillota</taxon>
        <taxon>Erysipelotrichia</taxon>
        <taxon>Erysipelotrichales</taxon>
        <taxon>Erysipelotrichaceae</taxon>
        <taxon>Amedibacillus</taxon>
    </lineage>
</organism>
<evidence type="ECO:0000313" key="4">
    <source>
        <dbReference type="EMBL" id="CDE23876.1"/>
    </source>
</evidence>